<sequence length="70" mass="8046">MEKIVAVERNYMGDIISFKTSNGRVISYRKALLDIETGVIDGVDVVENEREQEDLSYSIIDNFDNYPPIF</sequence>
<proteinExistence type="predicted"/>
<dbReference type="EMBL" id="LDPH01000002">
    <property type="protein sequence ID" value="KLV27873.1"/>
    <property type="molecule type" value="Genomic_DNA"/>
</dbReference>
<protein>
    <recommendedName>
        <fullName evidence="3">DUF3892 domain-containing protein</fullName>
    </recommendedName>
</protein>
<dbReference type="GeneID" id="56350109"/>
<name>A0A0J1IPK1_NIACI</name>
<keyword evidence="2" id="KW-1185">Reference proteome</keyword>
<evidence type="ECO:0008006" key="3">
    <source>
        <dbReference type="Google" id="ProtNLM"/>
    </source>
</evidence>
<evidence type="ECO:0000313" key="1">
    <source>
        <dbReference type="EMBL" id="KLV27873.1"/>
    </source>
</evidence>
<dbReference type="OrthoDB" id="1647761at2"/>
<dbReference type="InterPro" id="IPR024997">
    <property type="entry name" value="DUF3892"/>
</dbReference>
<gene>
    <name evidence="1" type="ORF">ABW02_02950</name>
</gene>
<comment type="caution">
    <text evidence="1">The sequence shown here is derived from an EMBL/GenBank/DDBJ whole genome shotgun (WGS) entry which is preliminary data.</text>
</comment>
<dbReference type="Pfam" id="PF13031">
    <property type="entry name" value="DUF3892"/>
    <property type="match status" value="1"/>
</dbReference>
<organism evidence="1 2">
    <name type="scientific">Niallia circulans</name>
    <name type="common">Bacillus circulans</name>
    <dbReference type="NCBI Taxonomy" id="1397"/>
    <lineage>
        <taxon>Bacteria</taxon>
        <taxon>Bacillati</taxon>
        <taxon>Bacillota</taxon>
        <taxon>Bacilli</taxon>
        <taxon>Bacillales</taxon>
        <taxon>Bacillaceae</taxon>
        <taxon>Niallia</taxon>
    </lineage>
</organism>
<accession>A0A0J1IPK1</accession>
<dbReference type="Proteomes" id="UP000036045">
    <property type="component" value="Unassembled WGS sequence"/>
</dbReference>
<dbReference type="RefSeq" id="WP_047940427.1">
    <property type="nucleotide sequence ID" value="NZ_CP053989.1"/>
</dbReference>
<dbReference type="AlphaFoldDB" id="A0A0J1IPK1"/>
<dbReference type="PATRIC" id="fig|1397.4.peg.1855"/>
<reference evidence="1 2" key="1">
    <citation type="submission" date="2015-05" db="EMBL/GenBank/DDBJ databases">
        <title>Whole genome sequence and identification of bacterial endophytes from Costus igneus.</title>
        <authorList>
            <person name="Lee Y.P."/>
            <person name="Gan H.M."/>
            <person name="Eng W."/>
            <person name="Wheatley M.S."/>
            <person name="Caraballo A."/>
            <person name="Polter S."/>
            <person name="Savka M.A."/>
            <person name="Hudson A.O."/>
        </authorList>
    </citation>
    <scope>NUCLEOTIDE SEQUENCE [LARGE SCALE GENOMIC DNA]</scope>
    <source>
        <strain evidence="1 2">RIT379</strain>
    </source>
</reference>
<evidence type="ECO:0000313" key="2">
    <source>
        <dbReference type="Proteomes" id="UP000036045"/>
    </source>
</evidence>